<keyword evidence="4" id="KW-1185">Reference proteome</keyword>
<dbReference type="GO" id="GO:0016491">
    <property type="term" value="F:oxidoreductase activity"/>
    <property type="evidence" value="ECO:0007669"/>
    <property type="project" value="UniProtKB-KW"/>
</dbReference>
<gene>
    <name evidence="3" type="ORF">SAMN05421779_11217</name>
</gene>
<dbReference type="Gene3D" id="3.30.9.10">
    <property type="entry name" value="D-Amino Acid Oxidase, subunit A, domain 2"/>
    <property type="match status" value="1"/>
</dbReference>
<evidence type="ECO:0000256" key="1">
    <source>
        <dbReference type="ARBA" id="ARBA00023002"/>
    </source>
</evidence>
<organism evidence="3 4">
    <name type="scientific">Insolitispirillum peregrinum</name>
    <dbReference type="NCBI Taxonomy" id="80876"/>
    <lineage>
        <taxon>Bacteria</taxon>
        <taxon>Pseudomonadati</taxon>
        <taxon>Pseudomonadota</taxon>
        <taxon>Alphaproteobacteria</taxon>
        <taxon>Rhodospirillales</taxon>
        <taxon>Novispirillaceae</taxon>
        <taxon>Insolitispirillum</taxon>
    </lineage>
</organism>
<evidence type="ECO:0000259" key="2">
    <source>
        <dbReference type="Pfam" id="PF01266"/>
    </source>
</evidence>
<sequence length="434" mass="46194">MSVPAPLSPPSLWAATAPSFPAFPALDGQHSADIVVIGAGFAGLSAALHAAEAGRSVILLEAVTVGHGGAGRNNGQVIPSLTRADPADLRKRYGTERGNRFARLIAGSAAFTFDLIRRHGIQADAQQNGWLQPAHSPGRATIARRRFEQWAEVGGDVAYLDGQQVEQQTGATGYHAAWLAHSGGHVNPLGLARGLGQAAARAGAKLFEQSPVRSVSRDGDGWRLTTPRGSVQAGQVIVATDAYSDSLFPTFRRSTVAVRFFQLATSVLSPEVRAAVLPNGHALSDTHGDLYFFRPTADGRLVTGGALVLPHNWQARLSHSLAQRLQTVFPIFAKTGVQFDYHWDGLIGFTTDFLPHLHQLAPGILSVVGYNGRGVALATACGKMLAEAALGHAPEDLDLPQSPIAPIPFHGAIEKVATLELLRYRLRDSRDIKV</sequence>
<dbReference type="SUPFAM" id="SSF51905">
    <property type="entry name" value="FAD/NAD(P)-binding domain"/>
    <property type="match status" value="1"/>
</dbReference>
<protein>
    <submittedName>
        <fullName evidence="3">Glycine/D-amino acid oxidase</fullName>
    </submittedName>
</protein>
<proteinExistence type="predicted"/>
<dbReference type="OrthoDB" id="9806601at2"/>
<dbReference type="PANTHER" id="PTHR13847">
    <property type="entry name" value="SARCOSINE DEHYDROGENASE-RELATED"/>
    <property type="match status" value="1"/>
</dbReference>
<dbReference type="EMBL" id="FTOA01000012">
    <property type="protein sequence ID" value="SIT19268.1"/>
    <property type="molecule type" value="Genomic_DNA"/>
</dbReference>
<dbReference type="STRING" id="80876.SAMN05421779_11217"/>
<evidence type="ECO:0000313" key="4">
    <source>
        <dbReference type="Proteomes" id="UP000185678"/>
    </source>
</evidence>
<evidence type="ECO:0000313" key="3">
    <source>
        <dbReference type="EMBL" id="SIT19268.1"/>
    </source>
</evidence>
<dbReference type="InterPro" id="IPR036188">
    <property type="entry name" value="FAD/NAD-bd_sf"/>
</dbReference>
<name>A0A1N7Q8U2_9PROT</name>
<dbReference type="Proteomes" id="UP000185678">
    <property type="component" value="Unassembled WGS sequence"/>
</dbReference>
<dbReference type="Pfam" id="PF01266">
    <property type="entry name" value="DAO"/>
    <property type="match status" value="1"/>
</dbReference>
<reference evidence="3 4" key="1">
    <citation type="submission" date="2017-01" db="EMBL/GenBank/DDBJ databases">
        <authorList>
            <person name="Mah S.A."/>
            <person name="Swanson W.J."/>
            <person name="Moy G.W."/>
            <person name="Vacquier V.D."/>
        </authorList>
    </citation>
    <scope>NUCLEOTIDE SEQUENCE [LARGE SCALE GENOMIC DNA]</scope>
    <source>
        <strain evidence="3 4">DSM 11589</strain>
    </source>
</reference>
<dbReference type="Gene3D" id="3.50.50.60">
    <property type="entry name" value="FAD/NAD(P)-binding domain"/>
    <property type="match status" value="1"/>
</dbReference>
<feature type="domain" description="FAD dependent oxidoreductase" evidence="2">
    <location>
        <begin position="33"/>
        <end position="387"/>
    </location>
</feature>
<accession>A0A1N7Q8U2</accession>
<keyword evidence="1" id="KW-0560">Oxidoreductase</keyword>
<dbReference type="PANTHER" id="PTHR13847:SF281">
    <property type="entry name" value="FAD DEPENDENT OXIDOREDUCTASE DOMAIN-CONTAINING PROTEIN"/>
    <property type="match status" value="1"/>
</dbReference>
<dbReference type="AlphaFoldDB" id="A0A1N7Q8U2"/>
<dbReference type="InterPro" id="IPR006076">
    <property type="entry name" value="FAD-dep_OxRdtase"/>
</dbReference>
<dbReference type="RefSeq" id="WP_076402091.1">
    <property type="nucleotide sequence ID" value="NZ_FTOA01000012.1"/>
</dbReference>
<dbReference type="GO" id="GO:0005737">
    <property type="term" value="C:cytoplasm"/>
    <property type="evidence" value="ECO:0007669"/>
    <property type="project" value="TreeGrafter"/>
</dbReference>